<protein>
    <submittedName>
        <fullName evidence="2">Uncharacterized protein</fullName>
    </submittedName>
</protein>
<feature type="compositionally biased region" description="Polar residues" evidence="1">
    <location>
        <begin position="1"/>
        <end position="12"/>
    </location>
</feature>
<feature type="non-terminal residue" evidence="2">
    <location>
        <position position="89"/>
    </location>
</feature>
<feature type="region of interest" description="Disordered" evidence="1">
    <location>
        <begin position="1"/>
        <end position="89"/>
    </location>
</feature>
<proteinExistence type="predicted"/>
<organism evidence="2 3">
    <name type="scientific">Polyplosphaeria fusca</name>
    <dbReference type="NCBI Taxonomy" id="682080"/>
    <lineage>
        <taxon>Eukaryota</taxon>
        <taxon>Fungi</taxon>
        <taxon>Dikarya</taxon>
        <taxon>Ascomycota</taxon>
        <taxon>Pezizomycotina</taxon>
        <taxon>Dothideomycetes</taxon>
        <taxon>Pleosporomycetidae</taxon>
        <taxon>Pleosporales</taxon>
        <taxon>Tetraplosphaeriaceae</taxon>
        <taxon>Polyplosphaeria</taxon>
    </lineage>
</organism>
<dbReference type="OrthoDB" id="3945172at2759"/>
<sequence length="89" mass="9511">YARHFSLSTSTQADKDIKQHATQKTAQGDHHDPQSKAAKEAQHSAKEKGTGGNATEQKDSVGGVKKAKKEFPEAPDPVVGMQDERGGRG</sequence>
<accession>A0A9P4QN13</accession>
<gene>
    <name evidence="2" type="ORF">EJ04DRAFT_414288</name>
</gene>
<dbReference type="Proteomes" id="UP000799444">
    <property type="component" value="Unassembled WGS sequence"/>
</dbReference>
<evidence type="ECO:0000256" key="1">
    <source>
        <dbReference type="SAM" id="MobiDB-lite"/>
    </source>
</evidence>
<evidence type="ECO:0000313" key="2">
    <source>
        <dbReference type="EMBL" id="KAF2729365.1"/>
    </source>
</evidence>
<feature type="non-terminal residue" evidence="2">
    <location>
        <position position="1"/>
    </location>
</feature>
<reference evidence="2" key="1">
    <citation type="journal article" date="2020" name="Stud. Mycol.">
        <title>101 Dothideomycetes genomes: a test case for predicting lifestyles and emergence of pathogens.</title>
        <authorList>
            <person name="Haridas S."/>
            <person name="Albert R."/>
            <person name="Binder M."/>
            <person name="Bloem J."/>
            <person name="Labutti K."/>
            <person name="Salamov A."/>
            <person name="Andreopoulos B."/>
            <person name="Baker S."/>
            <person name="Barry K."/>
            <person name="Bills G."/>
            <person name="Bluhm B."/>
            <person name="Cannon C."/>
            <person name="Castanera R."/>
            <person name="Culley D."/>
            <person name="Daum C."/>
            <person name="Ezra D."/>
            <person name="Gonzalez J."/>
            <person name="Henrissat B."/>
            <person name="Kuo A."/>
            <person name="Liang C."/>
            <person name="Lipzen A."/>
            <person name="Lutzoni F."/>
            <person name="Magnuson J."/>
            <person name="Mondo S."/>
            <person name="Nolan M."/>
            <person name="Ohm R."/>
            <person name="Pangilinan J."/>
            <person name="Park H.-J."/>
            <person name="Ramirez L."/>
            <person name="Alfaro M."/>
            <person name="Sun H."/>
            <person name="Tritt A."/>
            <person name="Yoshinaga Y."/>
            <person name="Zwiers L.-H."/>
            <person name="Turgeon B."/>
            <person name="Goodwin S."/>
            <person name="Spatafora J."/>
            <person name="Crous P."/>
            <person name="Grigoriev I."/>
        </authorList>
    </citation>
    <scope>NUCLEOTIDE SEQUENCE</scope>
    <source>
        <strain evidence="2">CBS 125425</strain>
    </source>
</reference>
<feature type="compositionally biased region" description="Basic and acidic residues" evidence="1">
    <location>
        <begin position="27"/>
        <end position="49"/>
    </location>
</feature>
<name>A0A9P4QN13_9PLEO</name>
<evidence type="ECO:0000313" key="3">
    <source>
        <dbReference type="Proteomes" id="UP000799444"/>
    </source>
</evidence>
<dbReference type="EMBL" id="ML996247">
    <property type="protein sequence ID" value="KAF2729365.1"/>
    <property type="molecule type" value="Genomic_DNA"/>
</dbReference>
<keyword evidence="3" id="KW-1185">Reference proteome</keyword>
<comment type="caution">
    <text evidence="2">The sequence shown here is derived from an EMBL/GenBank/DDBJ whole genome shotgun (WGS) entry which is preliminary data.</text>
</comment>
<dbReference type="AlphaFoldDB" id="A0A9P4QN13"/>